<proteinExistence type="predicted"/>
<name>A0A6J7FE98_9ZZZZ</name>
<dbReference type="InterPro" id="IPR007139">
    <property type="entry name" value="DUF349"/>
</dbReference>
<dbReference type="EMBL" id="CAFBMB010000020">
    <property type="protein sequence ID" value="CAB4891785.1"/>
    <property type="molecule type" value="Genomic_DNA"/>
</dbReference>
<sequence>MSTHPFGRVDTDGNVYCLEAGDERHVGQYADVSTEEALAFYVRKFDDINTALSLLERRIASDAQSTDFRPSLDKVRTLVTDGVGVGDFAALRLRIDALQESIGARSAELTAQAAVAREEAIAARTLLVEKLEALASGDLSKVQWKQMTTTVDGIFSEWQEAQKRDRKFPKAAAEDLWKRFRAARNTLDQARRKYFAELDQSTKGAKAAKEKLISRAEALAPQGAAGLVAYRALLEEWKAAPRGPKKVDDALWARFKAAGDTIYAAKNEQFEREEAEFQGNLEAKLAILADAEKLLDATDYAQARSTLNAIQKRWDAAGKVPRARVRDVEDRMRKVEVAVRKLEDSHWNKSNPEKQARSAGLAGQIEAKIEVLESALAAARGEGNDARVKQIEEDIVAQRSWLSVL</sequence>
<dbReference type="AlphaFoldDB" id="A0A6J7FE98"/>
<reference evidence="2" key="1">
    <citation type="submission" date="2020-05" db="EMBL/GenBank/DDBJ databases">
        <authorList>
            <person name="Chiriac C."/>
            <person name="Salcher M."/>
            <person name="Ghai R."/>
            <person name="Kavagutti S V."/>
        </authorList>
    </citation>
    <scope>NUCLEOTIDE SEQUENCE</scope>
</reference>
<dbReference type="Pfam" id="PF03993">
    <property type="entry name" value="DUF349"/>
    <property type="match status" value="3"/>
</dbReference>
<evidence type="ECO:0000256" key="1">
    <source>
        <dbReference type="SAM" id="Coils"/>
    </source>
</evidence>
<keyword evidence="1" id="KW-0175">Coiled coil</keyword>
<accession>A0A6J7FE98</accession>
<gene>
    <name evidence="2" type="ORF">UFOPK3516_00431</name>
</gene>
<feature type="coiled-coil region" evidence="1">
    <location>
        <begin position="325"/>
        <end position="382"/>
    </location>
</feature>
<evidence type="ECO:0000313" key="2">
    <source>
        <dbReference type="EMBL" id="CAB4891785.1"/>
    </source>
</evidence>
<organism evidence="2">
    <name type="scientific">freshwater metagenome</name>
    <dbReference type="NCBI Taxonomy" id="449393"/>
    <lineage>
        <taxon>unclassified sequences</taxon>
        <taxon>metagenomes</taxon>
        <taxon>ecological metagenomes</taxon>
    </lineage>
</organism>
<protein>
    <submittedName>
        <fullName evidence="2">Unannotated protein</fullName>
    </submittedName>
</protein>